<feature type="region of interest" description="Disordered" evidence="4">
    <location>
        <begin position="2726"/>
        <end position="2745"/>
    </location>
</feature>
<dbReference type="SUPFAM" id="SSF50978">
    <property type="entry name" value="WD40 repeat-like"/>
    <property type="match status" value="2"/>
</dbReference>
<accession>W7WXC9</accession>
<keyword evidence="1 3" id="KW-0853">WD repeat</keyword>
<feature type="repeat" description="WD" evidence="3">
    <location>
        <begin position="97"/>
        <end position="138"/>
    </location>
</feature>
<organism evidence="6 7">
    <name type="scientific">Tetrahymena thermophila (strain SB210)</name>
    <dbReference type="NCBI Taxonomy" id="312017"/>
    <lineage>
        <taxon>Eukaryota</taxon>
        <taxon>Sar</taxon>
        <taxon>Alveolata</taxon>
        <taxon>Ciliophora</taxon>
        <taxon>Intramacronucleata</taxon>
        <taxon>Oligohymenophorea</taxon>
        <taxon>Hymenostomatida</taxon>
        <taxon>Tetrahymenina</taxon>
        <taxon>Tetrahymenidae</taxon>
        <taxon>Tetrahymena</taxon>
    </lineage>
</organism>
<dbReference type="GeneID" id="24441710"/>
<feature type="repeat" description="WD" evidence="3">
    <location>
        <begin position="729"/>
        <end position="770"/>
    </location>
</feature>
<evidence type="ECO:0000313" key="7">
    <source>
        <dbReference type="Proteomes" id="UP000009168"/>
    </source>
</evidence>
<dbReference type="PANTHER" id="PTHR11319:SF35">
    <property type="entry name" value="OUTER MEMBRANE PROTEIN PMPC-RELATED"/>
    <property type="match status" value="1"/>
</dbReference>
<dbReference type="PANTHER" id="PTHR11319">
    <property type="entry name" value="G PROTEIN-COUPLED RECEPTOR-RELATED"/>
    <property type="match status" value="1"/>
</dbReference>
<dbReference type="Pfam" id="PF00400">
    <property type="entry name" value="WD40"/>
    <property type="match status" value="1"/>
</dbReference>
<evidence type="ECO:0000256" key="3">
    <source>
        <dbReference type="PROSITE-ProRule" id="PRU00221"/>
    </source>
</evidence>
<keyword evidence="5" id="KW-0472">Membrane</keyword>
<sequence>MCVRNCSSQLFYQESSSKCVAICSSNEIADSEYRICRSLNLCSILSQQGNIFHSYPVSNILILTPQNTTQEVIISFSNNDNNIYMWDSQNGQLISEINVHTSPVLKIILLEDQNQILSFSQSGEVIIWNVNNGNISQKYNVTFGQLTENSELNDSRDKICSFGYQGEFYINDLKNKNQKQFIGHSNIVEQIIFLNEDNSAITSSLDNTILFWDLEQVNYYRLLCVHNGPPSQISLLQKKYLFSLGGLGSDGFSIKITDLSVAQSQCKSYNLNHKSPIINMILDQSLSRLASSYIQHSQEVKYLDYEDECSIFASTSLDGQIFIYDLTTGVLLQKFIHPSYVNTNPSQYPQGLYLQISRVGGIVCVSYSDFSVVCFNGITKKVISSINMKENILNIHKDDIGKYIAIVTQNTINSYNIITGQIEYQQTIKSGFLKSFLTQQQQLQLFTISQDLFLTYRSFPSLQILDTNDIIQSQFDSNYGNLQGYNFYVDFSFMIVYFSLGKVYLLDANLNLVKLSDEKTQLSVCIVGYYVVFCATGPPSNVIVRSFDDSYFFVDGQGYPLDPFLNVVVSYNFQKAFSVRNFGAFGGNILVGSLVDLSAEQSFYTNTVIIGLKIDDTRQRAIYYEHSGQITVSHFVPDTSSLLSRYNDTTPINKIYLLNQDNILLILSNYLSTISYLDYTLIMFNSFHNLPPTDCLIDNEQGIIYSYNQDIQNNLQMWYYKRGESVPLILPTKSKINGLAISKVENILFSYSQDGQIFIWDFKNVNLIKILSVNNQANIINLLLFNAYTPLCISISSDFSTVITNYQNGIIQRVITKNGSTNIVIDQDNQRLFILGQSIAVYQAASGQKITEFLQFDGTVQNLLIQDSYLIAYANQVIMSIDRTSLQQLFTGKFTRTIFQIQVMKNLVGMIAYKENYQIEIWNFQSGIMLSSIVDQQYGNPFINLFIDEESDFFLVQNTLNILETVLPFQQTISPIKDLIYTKVANTGDVESIIIDKQTNQLIIYNQAQIEIRKYYTYLGDEGSSFNLPSYSQVQQVYLQNVDIIIYIDNERKSWQMKENKLLFLQRLEEYPNNFMIFNEYLVLSNSKAIILLSFDLYQLSTFQVSQIQDIYPLETSNLLFAITEDFTIIQILLDTQSIQMKLLNTYDGTHSHRISKIVFNTQLNFFLASDVSGIISIHNYKTQKTIQIIQKNTQAVQQLILDSQLQMLFVCSQDGNLDIYNFEQKLNQYKIYQNIKYNTAVMQIQYDEIAKQLFVWNSLQQKVQVFNYQNQEFILANQILAPSDYGVQVKISRQFNLISIICTFQINFYNYSKDFQFLSYLRQPSSIYDIADIIFLSRQLIVVVCKSQILVLNISQQQASIQKKFPSLYSQIIFSQFEDNITVKLKGVNQVGIFNYTFVQELQPTDLSQICYYNFKQTSTYFQWLSDLNLQIQSQQILGQNQIQTQILTVEMSNNSEFNLIPQNQNQNQLNQIYTYSKEDDFQNSINIKFTSFLQFELEIIQIRDFFWVLDDYNQVKFNPKTQKIILMNQSLQSEFHGNSIQLQNLNQVIMQNITIQNSKFQNNNITQADNPYFYNIFNVNEVYISNIKITQSYFSNQVLLLIDSSNIVTIDTLEIDQIYYNNINSLNQQDVQNLLFNLIVVRNCINLTIKNVVFRSTLTQMTFIVMNLNANQNLIIEQFNAQNCQNIILLSISPTNYQQDKTIILQNDIIQLSQFQVSNCQTLENHPLIYLQSNNILINNTIFENNFCINSQGCSFLIQQSYFVMYNSIFIKQQSGQGGAISITNTIKTSLIQNCTFFNNTAFVGGAIYLQNSDIDVVNTTIIYNNAFIGGGIRYIQKIPKFIYQNQIEQTTNNISQNQAKVFGNNIGSYPRYMVATSLNTTIRSLQERISSNELQQMYNYQIDSFMSGDYFNIGLKVFDEEDNIVQYQPKDDIPDVIKTELNQYSINCLQGEEINLSGNTFFNEYNNYTSLFIIDNLILKGNPSSQREFYIQNQFIYVPSINNSQTLVLQNINIKVKVNFRKCLVGEIYITQTIDSPTYCMPCPQDKYSLIEQSPTTSDQTCKLCPDTAYKCQGSTIILKNGYWRENNQTDNIVYCKRNEKNCQGQESNNINYCAPGYVGPLCEQCDLIGDVWKSKYMNDGQYNCVACKDSIPLIFQYVGVALLSSIYLIYGIRQVIITTIVKIQCFYLRKMNLVCVSRSESRDQTDIYIKLLMHFMQVGSIVYQIQLPKIFQFLSVSIGSPLDTLKYSQDCRSVFLAQYIKPAYGRILWQQIIALGYIQFLMIFYFFVVITKIVRANKNYLINGFIFVFLFMQPNILSGLTSMMTCRQIGEKSYIAGDVTLICYSQEHKTFIGYLIIPLFIFWAIVLPFLWLYCLVINKNRLDNSITRLRFGPLYQEYKKVTYYWEITKINLKMLIIFVSTFFEDYQSIQGTLCTIILFLYLLLSFYKRPYISIQFNKTDQICNIILIICIQLNQFIQTTQQDQFLVLASNYLLIIINYSFMAYLIYKIIKSKLIKLITILIKKIYCLNNLLPKQLQDYPERQKNAFKNWKKALKLISIHLCHLKEQKAQIESSRCQLTKEIVQRNSLKFFALKNSKRGGQEWDSLIQQYQISKYQDNQSICTQKPQNVQDTNFNMKQTNNISSTNMIQQNITQDQQIQTPRGSEHVLCRSPSIFKHQFLKKMDMCTKNQNIEIQSKSNKSSISSSSVSSNIDILNKEIAESQKDNQQNQQNSQKQYLDNQDQQDSLILDQHNMKEAKEEVTNVIETMIDNYNFQNIMKFK</sequence>
<evidence type="ECO:0000256" key="2">
    <source>
        <dbReference type="ARBA" id="ARBA00022737"/>
    </source>
</evidence>
<dbReference type="RefSeq" id="XP_012656007.1">
    <property type="nucleotide sequence ID" value="XM_012800553.1"/>
</dbReference>
<dbReference type="Proteomes" id="UP000009168">
    <property type="component" value="Unassembled WGS sequence"/>
</dbReference>
<feature type="repeat" description="WD" evidence="3">
    <location>
        <begin position="293"/>
        <end position="334"/>
    </location>
</feature>
<evidence type="ECO:0000256" key="4">
    <source>
        <dbReference type="SAM" id="MobiDB-lite"/>
    </source>
</evidence>
<gene>
    <name evidence="6" type="ORF">TTHERM_001105029</name>
</gene>
<dbReference type="SUPFAM" id="SSF50998">
    <property type="entry name" value="Quinoprotein alcohol dehydrogenase-like"/>
    <property type="match status" value="2"/>
</dbReference>
<dbReference type="InParanoid" id="W7WXC9"/>
<feature type="transmembrane region" description="Helical" evidence="5">
    <location>
        <begin position="2433"/>
        <end position="2451"/>
    </location>
</feature>
<feature type="transmembrane region" description="Helical" evidence="5">
    <location>
        <begin position="2407"/>
        <end position="2427"/>
    </location>
</feature>
<dbReference type="PROSITE" id="PS50294">
    <property type="entry name" value="WD_REPEATS_REGION"/>
    <property type="match status" value="1"/>
</dbReference>
<dbReference type="Gene3D" id="2.130.10.10">
    <property type="entry name" value="YVTN repeat-like/Quinoprotein amine dehydrogenase"/>
    <property type="match status" value="4"/>
</dbReference>
<feature type="transmembrane region" description="Helical" evidence="5">
    <location>
        <begin position="2304"/>
        <end position="2321"/>
    </location>
</feature>
<dbReference type="PROSITE" id="PS50082">
    <property type="entry name" value="WD_REPEATS_2"/>
    <property type="match status" value="4"/>
</dbReference>
<dbReference type="OrthoDB" id="756370at2759"/>
<keyword evidence="5" id="KW-0812">Transmembrane</keyword>
<keyword evidence="5" id="KW-1133">Transmembrane helix</keyword>
<dbReference type="KEGG" id="tet:TTHERM_001105029"/>
<protein>
    <submittedName>
        <fullName evidence="6">WD domain, G-beta repeat protein</fullName>
    </submittedName>
</protein>
<feature type="compositionally biased region" description="Low complexity" evidence="4">
    <location>
        <begin position="2729"/>
        <end position="2740"/>
    </location>
</feature>
<dbReference type="InterPro" id="IPR011047">
    <property type="entry name" value="Quinoprotein_ADH-like_sf"/>
</dbReference>
<name>W7WXC9_TETTS</name>
<feature type="transmembrane region" description="Helical" evidence="5">
    <location>
        <begin position="2271"/>
        <end position="2292"/>
    </location>
</feature>
<feature type="transmembrane region" description="Helical" evidence="5">
    <location>
        <begin position="2355"/>
        <end position="2380"/>
    </location>
</feature>
<evidence type="ECO:0000256" key="5">
    <source>
        <dbReference type="SAM" id="Phobius"/>
    </source>
</evidence>
<feature type="transmembrane region" description="Helical" evidence="5">
    <location>
        <begin position="2493"/>
        <end position="2511"/>
    </location>
</feature>
<dbReference type="InterPro" id="IPR001680">
    <property type="entry name" value="WD40_rpt"/>
</dbReference>
<dbReference type="InterPro" id="IPR036322">
    <property type="entry name" value="WD40_repeat_dom_sf"/>
</dbReference>
<keyword evidence="7" id="KW-1185">Reference proteome</keyword>
<dbReference type="InterPro" id="IPR015943">
    <property type="entry name" value="WD40/YVTN_repeat-like_dom_sf"/>
</dbReference>
<evidence type="ECO:0000313" key="6">
    <source>
        <dbReference type="EMBL" id="EWS71460.1"/>
    </source>
</evidence>
<proteinExistence type="predicted"/>
<dbReference type="EMBL" id="GG662332">
    <property type="protein sequence ID" value="EWS71460.1"/>
    <property type="molecule type" value="Genomic_DNA"/>
</dbReference>
<dbReference type="SMART" id="SM00320">
    <property type="entry name" value="WD40"/>
    <property type="match status" value="7"/>
</dbReference>
<keyword evidence="2" id="KW-0677">Repeat</keyword>
<dbReference type="PROSITE" id="PS00678">
    <property type="entry name" value="WD_REPEATS_1"/>
    <property type="match status" value="1"/>
</dbReference>
<reference evidence="7" key="1">
    <citation type="journal article" date="2006" name="PLoS Biol.">
        <title>Macronuclear genome sequence of the ciliate Tetrahymena thermophila, a model eukaryote.</title>
        <authorList>
            <person name="Eisen J.A."/>
            <person name="Coyne R.S."/>
            <person name="Wu M."/>
            <person name="Wu D."/>
            <person name="Thiagarajan M."/>
            <person name="Wortman J.R."/>
            <person name="Badger J.H."/>
            <person name="Ren Q."/>
            <person name="Amedeo P."/>
            <person name="Jones K.M."/>
            <person name="Tallon L.J."/>
            <person name="Delcher A.L."/>
            <person name="Salzberg S.L."/>
            <person name="Silva J.C."/>
            <person name="Haas B.J."/>
            <person name="Majoros W.H."/>
            <person name="Farzad M."/>
            <person name="Carlton J.M."/>
            <person name="Smith R.K. Jr."/>
            <person name="Garg J."/>
            <person name="Pearlman R.E."/>
            <person name="Karrer K.M."/>
            <person name="Sun L."/>
            <person name="Manning G."/>
            <person name="Elde N.C."/>
            <person name="Turkewitz A.P."/>
            <person name="Asai D.J."/>
            <person name="Wilkes D.E."/>
            <person name="Wang Y."/>
            <person name="Cai H."/>
            <person name="Collins K."/>
            <person name="Stewart B.A."/>
            <person name="Lee S.R."/>
            <person name="Wilamowska K."/>
            <person name="Weinberg Z."/>
            <person name="Ruzzo W.L."/>
            <person name="Wloga D."/>
            <person name="Gaertig J."/>
            <person name="Frankel J."/>
            <person name="Tsao C.-C."/>
            <person name="Gorovsky M.A."/>
            <person name="Keeling P.J."/>
            <person name="Waller R.F."/>
            <person name="Patron N.J."/>
            <person name="Cherry J.M."/>
            <person name="Stover N.A."/>
            <person name="Krieger C.J."/>
            <person name="del Toro C."/>
            <person name="Ryder H.F."/>
            <person name="Williamson S.C."/>
            <person name="Barbeau R.A."/>
            <person name="Hamilton E.P."/>
            <person name="Orias E."/>
        </authorList>
    </citation>
    <scope>NUCLEOTIDE SEQUENCE [LARGE SCALE GENOMIC DNA]</scope>
    <source>
        <strain evidence="7">SB210</strain>
    </source>
</reference>
<dbReference type="InterPro" id="IPR019775">
    <property type="entry name" value="WD40_repeat_CS"/>
</dbReference>
<evidence type="ECO:0000256" key="1">
    <source>
        <dbReference type="ARBA" id="ARBA00022574"/>
    </source>
</evidence>
<feature type="repeat" description="WD" evidence="3">
    <location>
        <begin position="181"/>
        <end position="222"/>
    </location>
</feature>